<sequence>MKVGTTLAILISALVLLASLWITQPDQSGRAAPLVIDDQPSTFEADIGEVLHDDRTVTVPDVEIENDGEAAQTPAPATALR</sequence>
<keyword evidence="2" id="KW-1185">Reference proteome</keyword>
<dbReference type="Proteomes" id="UP000786693">
    <property type="component" value="Unassembled WGS sequence"/>
</dbReference>
<accession>A0ABQ4NN80</accession>
<dbReference type="EMBL" id="BPFH01000004">
    <property type="protein sequence ID" value="GIT95867.1"/>
    <property type="molecule type" value="Genomic_DNA"/>
</dbReference>
<evidence type="ECO:0000313" key="2">
    <source>
        <dbReference type="Proteomes" id="UP000786693"/>
    </source>
</evidence>
<reference evidence="1 2" key="1">
    <citation type="submission" date="2021-05" db="EMBL/GenBank/DDBJ databases">
        <title>Bacteria Genome sequencing.</title>
        <authorList>
            <person name="Takabe Y."/>
            <person name="Nakajima Y."/>
            <person name="Suzuki S."/>
            <person name="Shiozaki T."/>
        </authorList>
    </citation>
    <scope>NUCLEOTIDE SEQUENCE [LARGE SCALE GENOMIC DNA]</scope>
    <source>
        <strain evidence="1 2">AI_62</strain>
    </source>
</reference>
<evidence type="ECO:0000313" key="1">
    <source>
        <dbReference type="EMBL" id="GIT95867.1"/>
    </source>
</evidence>
<gene>
    <name evidence="1" type="ORF">JANAI62_24900</name>
</gene>
<name>A0ABQ4NN80_9RHOB</name>
<protein>
    <submittedName>
        <fullName evidence="1">Uncharacterized protein</fullName>
    </submittedName>
</protein>
<organism evidence="1 2">
    <name type="scientific">Jannaschia pagri</name>
    <dbReference type="NCBI Taxonomy" id="2829797"/>
    <lineage>
        <taxon>Bacteria</taxon>
        <taxon>Pseudomonadati</taxon>
        <taxon>Pseudomonadota</taxon>
        <taxon>Alphaproteobacteria</taxon>
        <taxon>Rhodobacterales</taxon>
        <taxon>Roseobacteraceae</taxon>
        <taxon>Jannaschia</taxon>
    </lineage>
</organism>
<dbReference type="RefSeq" id="WP_220749354.1">
    <property type="nucleotide sequence ID" value="NZ_BPFH01000004.1"/>
</dbReference>
<comment type="caution">
    <text evidence="1">The sequence shown here is derived from an EMBL/GenBank/DDBJ whole genome shotgun (WGS) entry which is preliminary data.</text>
</comment>
<proteinExistence type="predicted"/>